<reference evidence="2 3" key="1">
    <citation type="submission" date="2019-06" db="EMBL/GenBank/DDBJ databases">
        <title>Wine fermentation using esterase from Monascus purpureus.</title>
        <authorList>
            <person name="Geng C."/>
            <person name="Zhang Y."/>
        </authorList>
    </citation>
    <scope>NUCLEOTIDE SEQUENCE [LARGE SCALE GENOMIC DNA]</scope>
    <source>
        <strain evidence="2">HQ1</strain>
    </source>
</reference>
<feature type="compositionally biased region" description="Polar residues" evidence="1">
    <location>
        <begin position="112"/>
        <end position="121"/>
    </location>
</feature>
<accession>A0A507R322</accession>
<feature type="compositionally biased region" description="Polar residues" evidence="1">
    <location>
        <begin position="29"/>
        <end position="43"/>
    </location>
</feature>
<feature type="region of interest" description="Disordered" evidence="1">
    <location>
        <begin position="1"/>
        <end position="138"/>
    </location>
</feature>
<sequence length="138" mass="15503">MSDARRHWHGIMGDRHEHQNVWVRGGGFPQSQPQTLAPQPSETRTIEERRDSTASTASNTSSTSGPADQGTGNMGQMRQTERRSSAMGARSPSLFQNLVDQKRNSADPSLAQRRQSWNEQMPSGGFLSKWWDEYTKGR</sequence>
<dbReference type="AlphaFoldDB" id="A0A507R322"/>
<protein>
    <submittedName>
        <fullName evidence="2">Uncharacterized protein</fullName>
    </submittedName>
</protein>
<dbReference type="EMBL" id="VIFY01000018">
    <property type="protein sequence ID" value="TQB75579.1"/>
    <property type="molecule type" value="Genomic_DNA"/>
</dbReference>
<gene>
    <name evidence="2" type="ORF">MPDQ_002544</name>
</gene>
<evidence type="ECO:0000313" key="3">
    <source>
        <dbReference type="Proteomes" id="UP000319663"/>
    </source>
</evidence>
<keyword evidence="3" id="KW-1185">Reference proteome</keyword>
<dbReference type="OrthoDB" id="4158609at2759"/>
<organism evidence="2 3">
    <name type="scientific">Monascus purpureus</name>
    <name type="common">Red mold</name>
    <name type="synonym">Monascus anka</name>
    <dbReference type="NCBI Taxonomy" id="5098"/>
    <lineage>
        <taxon>Eukaryota</taxon>
        <taxon>Fungi</taxon>
        <taxon>Dikarya</taxon>
        <taxon>Ascomycota</taxon>
        <taxon>Pezizomycotina</taxon>
        <taxon>Eurotiomycetes</taxon>
        <taxon>Eurotiomycetidae</taxon>
        <taxon>Eurotiales</taxon>
        <taxon>Aspergillaceae</taxon>
        <taxon>Monascus</taxon>
    </lineage>
</organism>
<name>A0A507R322_MONPU</name>
<evidence type="ECO:0000256" key="1">
    <source>
        <dbReference type="SAM" id="MobiDB-lite"/>
    </source>
</evidence>
<dbReference type="Proteomes" id="UP000319663">
    <property type="component" value="Unassembled WGS sequence"/>
</dbReference>
<feature type="compositionally biased region" description="Low complexity" evidence="1">
    <location>
        <begin position="53"/>
        <end position="64"/>
    </location>
</feature>
<proteinExistence type="predicted"/>
<evidence type="ECO:0000313" key="2">
    <source>
        <dbReference type="EMBL" id="TQB75579.1"/>
    </source>
</evidence>
<comment type="caution">
    <text evidence="2">The sequence shown here is derived from an EMBL/GenBank/DDBJ whole genome shotgun (WGS) entry which is preliminary data.</text>
</comment>